<protein>
    <submittedName>
        <fullName evidence="1">Uncharacterized protein</fullName>
    </submittedName>
</protein>
<proteinExistence type="predicted"/>
<comment type="caution">
    <text evidence="1">The sequence shown here is derived from an EMBL/GenBank/DDBJ whole genome shotgun (WGS) entry which is preliminary data.</text>
</comment>
<feature type="non-terminal residue" evidence="1">
    <location>
        <position position="1"/>
    </location>
</feature>
<gene>
    <name evidence="1" type="ORF">Tci_844175</name>
</gene>
<name>A0A699QH93_TANCI</name>
<dbReference type="AlphaFoldDB" id="A0A699QH93"/>
<feature type="non-terminal residue" evidence="1">
    <location>
        <position position="168"/>
    </location>
</feature>
<organism evidence="1">
    <name type="scientific">Tanacetum cinerariifolium</name>
    <name type="common">Dalmatian daisy</name>
    <name type="synonym">Chrysanthemum cinerariifolium</name>
    <dbReference type="NCBI Taxonomy" id="118510"/>
    <lineage>
        <taxon>Eukaryota</taxon>
        <taxon>Viridiplantae</taxon>
        <taxon>Streptophyta</taxon>
        <taxon>Embryophyta</taxon>
        <taxon>Tracheophyta</taxon>
        <taxon>Spermatophyta</taxon>
        <taxon>Magnoliopsida</taxon>
        <taxon>eudicotyledons</taxon>
        <taxon>Gunneridae</taxon>
        <taxon>Pentapetalae</taxon>
        <taxon>asterids</taxon>
        <taxon>campanulids</taxon>
        <taxon>Asterales</taxon>
        <taxon>Asteraceae</taxon>
        <taxon>Asteroideae</taxon>
        <taxon>Anthemideae</taxon>
        <taxon>Anthemidinae</taxon>
        <taxon>Tanacetum</taxon>
    </lineage>
</organism>
<reference evidence="1" key="1">
    <citation type="journal article" date="2019" name="Sci. Rep.">
        <title>Draft genome of Tanacetum cinerariifolium, the natural source of mosquito coil.</title>
        <authorList>
            <person name="Yamashiro T."/>
            <person name="Shiraishi A."/>
            <person name="Satake H."/>
            <person name="Nakayama K."/>
        </authorList>
    </citation>
    <scope>NUCLEOTIDE SEQUENCE</scope>
</reference>
<evidence type="ECO:0000313" key="1">
    <source>
        <dbReference type="EMBL" id="GFC72205.1"/>
    </source>
</evidence>
<dbReference type="EMBL" id="BKCJ011036774">
    <property type="protein sequence ID" value="GFC72205.1"/>
    <property type="molecule type" value="Genomic_DNA"/>
</dbReference>
<sequence length="168" mass="17887">TLNVGLGIFVQKAVDVRERRVYGVEQYRSASLHYIRDAHGRGGFQGFAAAEFLGIGAQHQRDGFGAQQRAAQPRFNVYATAKLGAALFAPRALQLLLILAKGVVDAARNGLLPGLGIEVLFLGAVGKKARLDEYRGHGALPEHDKARLLDAARAAAHAAPKLLVDALG</sequence>
<accession>A0A699QH93</accession>